<protein>
    <submittedName>
        <fullName evidence="2">Beta-hydroxyacyl-ACP dehydratase</fullName>
    </submittedName>
</protein>
<gene>
    <name evidence="2" type="primary">fabZ_2</name>
    <name evidence="2" type="ORF">TUM19329_30210</name>
</gene>
<dbReference type="Pfam" id="PF07977">
    <property type="entry name" value="FabA"/>
    <property type="match status" value="1"/>
</dbReference>
<dbReference type="RefSeq" id="WP_173237910.1">
    <property type="nucleotide sequence ID" value="NZ_AP022839.1"/>
</dbReference>
<dbReference type="InterPro" id="IPR013114">
    <property type="entry name" value="FabA_FabZ"/>
</dbReference>
<dbReference type="InterPro" id="IPR029069">
    <property type="entry name" value="HotDog_dom_sf"/>
</dbReference>
<dbReference type="AlphaFoldDB" id="A0A6F8T925"/>
<dbReference type="SUPFAM" id="SSF54637">
    <property type="entry name" value="Thioesterase/thiol ester dehydrase-isomerase"/>
    <property type="match status" value="1"/>
</dbReference>
<evidence type="ECO:0000313" key="3">
    <source>
        <dbReference type="Proteomes" id="UP000502894"/>
    </source>
</evidence>
<reference evidence="2" key="1">
    <citation type="journal article" date="2020" name="Microbiol. Resour. Announc.">
        <title>Complete Genome Sequence of Novel Psychrotolerant Legionella Strain TUM19329, Isolated from Antarctic Lake Sediment.</title>
        <authorList>
            <person name="Shimada S."/>
            <person name="Nakai R."/>
            <person name="Aoki K."/>
            <person name="Shimoeda N."/>
            <person name="Ohno G."/>
            <person name="Miyazaki Y."/>
            <person name="Kudoh S."/>
            <person name="Imura S."/>
            <person name="Watanabe K."/>
            <person name="Ishii Y."/>
            <person name="Tateda K."/>
        </authorList>
    </citation>
    <scope>NUCLEOTIDE SEQUENCE [LARGE SCALE GENOMIC DNA]</scope>
    <source>
        <strain evidence="2">TUM19329</strain>
    </source>
</reference>
<dbReference type="EMBL" id="AP022839">
    <property type="protein sequence ID" value="BCA96660.1"/>
    <property type="molecule type" value="Genomic_DNA"/>
</dbReference>
<keyword evidence="1" id="KW-0456">Lyase</keyword>
<dbReference type="PANTHER" id="PTHR30272">
    <property type="entry name" value="3-HYDROXYACYL-[ACYL-CARRIER-PROTEIN] DEHYDRATASE"/>
    <property type="match status" value="1"/>
</dbReference>
<dbReference type="KEGG" id="lant:TUM19329_30210"/>
<dbReference type="GO" id="GO:0016829">
    <property type="term" value="F:lyase activity"/>
    <property type="evidence" value="ECO:0007669"/>
    <property type="project" value="UniProtKB-KW"/>
</dbReference>
<dbReference type="Proteomes" id="UP000502894">
    <property type="component" value="Chromosome"/>
</dbReference>
<sequence>MHWKLEPEAEQAFQAMEKKILTFPVRTDTETMLKKEIEALLPHREHMLLLDEVRQVDIAHNSLLACYDLKRADVFLAGHFPGFPVFPGVLQVEAVGQAGMLLHKLKVQQINPSAEEAVFLSHIHAAKFIDEIHPSGLIELRVRSFEEGLFVSIVGQCVQNGRLCSIVALRGLA</sequence>
<accession>A0A6F8T925</accession>
<name>A0A6F8T925_9GAMM</name>
<evidence type="ECO:0000313" key="2">
    <source>
        <dbReference type="EMBL" id="BCA96660.1"/>
    </source>
</evidence>
<proteinExistence type="predicted"/>
<dbReference type="CDD" id="cd00493">
    <property type="entry name" value="FabA_FabZ"/>
    <property type="match status" value="1"/>
</dbReference>
<keyword evidence="3" id="KW-1185">Reference proteome</keyword>
<organism evidence="2 3">
    <name type="scientific">Legionella antarctica</name>
    <dbReference type="NCBI Taxonomy" id="2708020"/>
    <lineage>
        <taxon>Bacteria</taxon>
        <taxon>Pseudomonadati</taxon>
        <taxon>Pseudomonadota</taxon>
        <taxon>Gammaproteobacteria</taxon>
        <taxon>Legionellales</taxon>
        <taxon>Legionellaceae</taxon>
        <taxon>Legionella</taxon>
    </lineage>
</organism>
<dbReference type="PANTHER" id="PTHR30272:SF1">
    <property type="entry name" value="3-HYDROXYACYL-[ACYL-CARRIER-PROTEIN] DEHYDRATASE"/>
    <property type="match status" value="1"/>
</dbReference>
<evidence type="ECO:0000256" key="1">
    <source>
        <dbReference type="ARBA" id="ARBA00023239"/>
    </source>
</evidence>
<dbReference type="Gene3D" id="3.10.129.10">
    <property type="entry name" value="Hotdog Thioesterase"/>
    <property type="match status" value="1"/>
</dbReference>